<keyword evidence="1" id="KW-0732">Signal</keyword>
<dbReference type="RefSeq" id="WP_284349881.1">
    <property type="nucleotide sequence ID" value="NZ_BRXS01000003.1"/>
</dbReference>
<sequence>MRRLVAALRVLACACLALAASLDASPLRAQALGGRWVYAEGDQTAQLDLRHDRATGRVTGTFSLSGRTAPLTGRVQGGTLVVESLGGVAASRENGTMTGRLQDGVLLLTVVQPGEPTVTLPMARRGEAPAEVADMPSSTTGAAAGAVRDLAGRWEATSDDGTSQEVVELQVAGGAVSGTVTVLSRGYFSGRTTVENRLLLRGTVQGGAVRLRLWPADGAPAQGVDVTAVRRGEYLVFAGRGPESGYARPGTPLVREAGGSPAAATLARAVGGRVYALSQQAAGRGATVGGRVRLALCADGRIEYGASDLASTPDVDMGGSVARRGAWDVVLLAGAPVVRARWQGTGTSYALTRYFRIRPDASGRSAEIDGRELPVAGRC</sequence>
<dbReference type="AlphaFoldDB" id="A0AA37Q992"/>
<evidence type="ECO:0000256" key="1">
    <source>
        <dbReference type="SAM" id="SignalP"/>
    </source>
</evidence>
<proteinExistence type="predicted"/>
<evidence type="ECO:0000313" key="3">
    <source>
        <dbReference type="Proteomes" id="UP001161325"/>
    </source>
</evidence>
<dbReference type="EMBL" id="BRXS01000003">
    <property type="protein sequence ID" value="GLC25426.1"/>
    <property type="molecule type" value="Genomic_DNA"/>
</dbReference>
<dbReference type="Proteomes" id="UP001161325">
    <property type="component" value="Unassembled WGS sequence"/>
</dbReference>
<keyword evidence="3" id="KW-1185">Reference proteome</keyword>
<comment type="caution">
    <text evidence="2">The sequence shown here is derived from an EMBL/GenBank/DDBJ whole genome shotgun (WGS) entry which is preliminary data.</text>
</comment>
<name>A0AA37Q992_9BACT</name>
<feature type="signal peptide" evidence="1">
    <location>
        <begin position="1"/>
        <end position="19"/>
    </location>
</feature>
<organism evidence="2 3">
    <name type="scientific">Roseisolibacter agri</name>
    <dbReference type="NCBI Taxonomy" id="2014610"/>
    <lineage>
        <taxon>Bacteria</taxon>
        <taxon>Pseudomonadati</taxon>
        <taxon>Gemmatimonadota</taxon>
        <taxon>Gemmatimonadia</taxon>
        <taxon>Gemmatimonadales</taxon>
        <taxon>Gemmatimonadaceae</taxon>
        <taxon>Roseisolibacter</taxon>
    </lineage>
</organism>
<evidence type="ECO:0000313" key="2">
    <source>
        <dbReference type="EMBL" id="GLC25426.1"/>
    </source>
</evidence>
<accession>A0AA37Q992</accession>
<feature type="chain" id="PRO_5041366356" evidence="1">
    <location>
        <begin position="20"/>
        <end position="379"/>
    </location>
</feature>
<gene>
    <name evidence="2" type="ORF">rosag_19390</name>
</gene>
<reference evidence="2" key="1">
    <citation type="submission" date="2022-08" db="EMBL/GenBank/DDBJ databases">
        <title>Draft genome sequencing of Roseisolibacter agri AW1220.</title>
        <authorList>
            <person name="Tobiishi Y."/>
            <person name="Tonouchi A."/>
        </authorList>
    </citation>
    <scope>NUCLEOTIDE SEQUENCE</scope>
    <source>
        <strain evidence="2">AW1220</strain>
    </source>
</reference>
<protein>
    <submittedName>
        <fullName evidence="2">Uncharacterized protein</fullName>
    </submittedName>
</protein>